<name>A8ZQX2_ACAM1</name>
<accession>A8ZQX2</accession>
<feature type="coiled-coil region" evidence="2">
    <location>
        <begin position="147"/>
        <end position="181"/>
    </location>
</feature>
<organism evidence="5 6">
    <name type="scientific">Acaryochloris marina (strain MBIC 11017)</name>
    <dbReference type="NCBI Taxonomy" id="329726"/>
    <lineage>
        <taxon>Bacteria</taxon>
        <taxon>Bacillati</taxon>
        <taxon>Cyanobacteriota</taxon>
        <taxon>Cyanophyceae</taxon>
        <taxon>Acaryochloridales</taxon>
        <taxon>Acaryochloridaceae</taxon>
        <taxon>Acaryochloris</taxon>
    </lineage>
</organism>
<proteinExistence type="predicted"/>
<dbReference type="GO" id="GO:0005886">
    <property type="term" value="C:plasma membrane"/>
    <property type="evidence" value="ECO:0007669"/>
    <property type="project" value="TreeGrafter"/>
</dbReference>
<evidence type="ECO:0000313" key="6">
    <source>
        <dbReference type="Proteomes" id="UP000000268"/>
    </source>
</evidence>
<reference evidence="5 6" key="1">
    <citation type="journal article" date="2008" name="Proc. Natl. Acad. Sci. U.S.A.">
        <title>Niche adaptation and genome expansion in the chlorophyll d-producing cyanobacterium Acaryochloris marina.</title>
        <authorList>
            <person name="Swingley W.D."/>
            <person name="Chen M."/>
            <person name="Cheung P.C."/>
            <person name="Conrad A.L."/>
            <person name="Dejesa L.C."/>
            <person name="Hao J."/>
            <person name="Honchak B.M."/>
            <person name="Karbach L.E."/>
            <person name="Kurdoglu A."/>
            <person name="Lahiri S."/>
            <person name="Mastrian S.D."/>
            <person name="Miyashita H."/>
            <person name="Page L."/>
            <person name="Ramakrishna P."/>
            <person name="Satoh S."/>
            <person name="Sattley W.M."/>
            <person name="Shimada Y."/>
            <person name="Taylor H.L."/>
            <person name="Tomo T."/>
            <person name="Tsuchiya T."/>
            <person name="Wang Z.T."/>
            <person name="Raymond J."/>
            <person name="Mimuro M."/>
            <person name="Blankenship R.E."/>
            <person name="Touchman J.W."/>
        </authorList>
    </citation>
    <scope>NUCLEOTIDE SEQUENCE [LARGE SCALE GENOMIC DNA]</scope>
    <source>
        <strain evidence="6">MBIC 11017</strain>
        <plasmid evidence="6">Plasmid pREB8</plasmid>
    </source>
</reference>
<dbReference type="PANTHER" id="PTHR45138">
    <property type="entry name" value="REGULATORY COMPONENTS OF SENSORY TRANSDUCTION SYSTEM"/>
    <property type="match status" value="1"/>
</dbReference>
<dbReference type="FunFam" id="3.30.70.270:FF:000001">
    <property type="entry name" value="Diguanylate cyclase domain protein"/>
    <property type="match status" value="1"/>
</dbReference>
<dbReference type="CDD" id="cd01949">
    <property type="entry name" value="GGDEF"/>
    <property type="match status" value="1"/>
</dbReference>
<dbReference type="AlphaFoldDB" id="A8ZQX2"/>
<dbReference type="PROSITE" id="PS50887">
    <property type="entry name" value="GGDEF"/>
    <property type="match status" value="1"/>
</dbReference>
<sequence length="394" mass="45162">MKSSNIESIKSSHCWKIIVVDDKEQVHAVTRLALQNFQYKHKSLELISAYSSSEGQQLLEQNPDTAVLLLDIVMEREDAGLDLVKYTREKLHNRFIRIILRTGQPWIAPEQSIIEEYDINGYILKTELTQHKLFCFLLTAIRNYHNLLTVEEARQHISAQNQELENSNLILEKKVQEYTQILQKQTLALVENNKKLELEVQAKLHAQQNLEIINEKLFEANKKLSLLANQDALTGLANRRYFDVYLQQVWESAQENKHPLSILICDIDFFKGYNDSYGHPEGDHCLQRVSQIIHRVAGKSEGFAARFGGEEFAIVLPNTNLIDSQTIADMLRSEIHNARLPHRASTVSEYVTVSIGVTSIQFQSDGSINDLILRADQALYEAKKLGRNQFVTLH</sequence>
<dbReference type="Pfam" id="PF00990">
    <property type="entry name" value="GGDEF"/>
    <property type="match status" value="1"/>
</dbReference>
<dbReference type="HOGENOM" id="CLU_000445_11_28_3"/>
<evidence type="ECO:0000259" key="4">
    <source>
        <dbReference type="PROSITE" id="PS50887"/>
    </source>
</evidence>
<keyword evidence="1" id="KW-0597">Phosphoprotein</keyword>
<evidence type="ECO:0000313" key="5">
    <source>
        <dbReference type="EMBL" id="ABW33408.1"/>
    </source>
</evidence>
<dbReference type="KEGG" id="amr:AM1_H0058"/>
<dbReference type="SUPFAM" id="SSF52172">
    <property type="entry name" value="CheY-like"/>
    <property type="match status" value="1"/>
</dbReference>
<geneLocation type="plasmid" evidence="5 6">
    <name>pREB8</name>
</geneLocation>
<dbReference type="SMART" id="SM00267">
    <property type="entry name" value="GGDEF"/>
    <property type="match status" value="1"/>
</dbReference>
<feature type="modified residue" description="4-aspartylphosphate" evidence="1">
    <location>
        <position position="71"/>
    </location>
</feature>
<dbReference type="Proteomes" id="UP000000268">
    <property type="component" value="Plasmid pREB8"/>
</dbReference>
<dbReference type="PANTHER" id="PTHR45138:SF9">
    <property type="entry name" value="DIGUANYLATE CYCLASE DGCM-RELATED"/>
    <property type="match status" value="1"/>
</dbReference>
<dbReference type="InterPro" id="IPR001789">
    <property type="entry name" value="Sig_transdc_resp-reg_receiver"/>
</dbReference>
<dbReference type="NCBIfam" id="TIGR00254">
    <property type="entry name" value="GGDEF"/>
    <property type="match status" value="1"/>
</dbReference>
<dbReference type="InterPro" id="IPR043128">
    <property type="entry name" value="Rev_trsase/Diguanyl_cyclase"/>
</dbReference>
<dbReference type="InterPro" id="IPR011006">
    <property type="entry name" value="CheY-like_superfamily"/>
</dbReference>
<feature type="domain" description="GGDEF" evidence="4">
    <location>
        <begin position="258"/>
        <end position="394"/>
    </location>
</feature>
<dbReference type="RefSeq" id="WP_012168469.1">
    <property type="nucleotide sequence ID" value="NC_009933.1"/>
</dbReference>
<evidence type="ECO:0000259" key="3">
    <source>
        <dbReference type="PROSITE" id="PS50110"/>
    </source>
</evidence>
<dbReference type="OrthoDB" id="453368at2"/>
<keyword evidence="5" id="KW-0614">Plasmid</keyword>
<feature type="domain" description="Response regulatory" evidence="3">
    <location>
        <begin position="16"/>
        <end position="140"/>
    </location>
</feature>
<dbReference type="Gene3D" id="3.40.50.2300">
    <property type="match status" value="1"/>
</dbReference>
<keyword evidence="6" id="KW-1185">Reference proteome</keyword>
<evidence type="ECO:0000256" key="2">
    <source>
        <dbReference type="SAM" id="Coils"/>
    </source>
</evidence>
<evidence type="ECO:0000256" key="1">
    <source>
        <dbReference type="PROSITE-ProRule" id="PRU00169"/>
    </source>
</evidence>
<dbReference type="InterPro" id="IPR050469">
    <property type="entry name" value="Diguanylate_Cyclase"/>
</dbReference>
<dbReference type="GO" id="GO:0043709">
    <property type="term" value="P:cell adhesion involved in single-species biofilm formation"/>
    <property type="evidence" value="ECO:0007669"/>
    <property type="project" value="TreeGrafter"/>
</dbReference>
<protein>
    <submittedName>
        <fullName evidence="5">Diguanylate cyclase (GGDEF domain)</fullName>
    </submittedName>
</protein>
<dbReference type="GO" id="GO:0052621">
    <property type="term" value="F:diguanylate cyclase activity"/>
    <property type="evidence" value="ECO:0007669"/>
    <property type="project" value="TreeGrafter"/>
</dbReference>
<gene>
    <name evidence="5" type="ordered locus">AM1_H0058</name>
</gene>
<dbReference type="EMBL" id="CP000845">
    <property type="protein sequence ID" value="ABW33408.1"/>
    <property type="molecule type" value="Genomic_DNA"/>
</dbReference>
<dbReference type="InterPro" id="IPR029787">
    <property type="entry name" value="Nucleotide_cyclase"/>
</dbReference>
<dbReference type="GO" id="GO:1902201">
    <property type="term" value="P:negative regulation of bacterial-type flagellum-dependent cell motility"/>
    <property type="evidence" value="ECO:0007669"/>
    <property type="project" value="TreeGrafter"/>
</dbReference>
<keyword evidence="2" id="KW-0175">Coiled coil</keyword>
<dbReference type="PROSITE" id="PS50110">
    <property type="entry name" value="RESPONSE_REGULATORY"/>
    <property type="match status" value="1"/>
</dbReference>
<dbReference type="GO" id="GO:0000160">
    <property type="term" value="P:phosphorelay signal transduction system"/>
    <property type="evidence" value="ECO:0007669"/>
    <property type="project" value="InterPro"/>
</dbReference>
<dbReference type="Gene3D" id="3.30.70.270">
    <property type="match status" value="1"/>
</dbReference>
<dbReference type="SUPFAM" id="SSF55073">
    <property type="entry name" value="Nucleotide cyclase"/>
    <property type="match status" value="1"/>
</dbReference>
<dbReference type="InterPro" id="IPR000160">
    <property type="entry name" value="GGDEF_dom"/>
</dbReference>